<reference evidence="1" key="2">
    <citation type="journal article" date="2015" name="Data Brief">
        <title>Shoot transcriptome of the giant reed, Arundo donax.</title>
        <authorList>
            <person name="Barrero R.A."/>
            <person name="Guerrero F.D."/>
            <person name="Moolhuijzen P."/>
            <person name="Goolsby J.A."/>
            <person name="Tidwell J."/>
            <person name="Bellgard S.E."/>
            <person name="Bellgard M.I."/>
        </authorList>
    </citation>
    <scope>NUCLEOTIDE SEQUENCE</scope>
    <source>
        <tissue evidence="1">Shoot tissue taken approximately 20 cm above the soil surface</tissue>
    </source>
</reference>
<dbReference type="AlphaFoldDB" id="A0A0A8YI51"/>
<dbReference type="EMBL" id="GBRH01272757">
    <property type="protein sequence ID" value="JAD25138.1"/>
    <property type="molecule type" value="Transcribed_RNA"/>
</dbReference>
<organism evidence="1">
    <name type="scientific">Arundo donax</name>
    <name type="common">Giant reed</name>
    <name type="synonym">Donax arundinaceus</name>
    <dbReference type="NCBI Taxonomy" id="35708"/>
    <lineage>
        <taxon>Eukaryota</taxon>
        <taxon>Viridiplantae</taxon>
        <taxon>Streptophyta</taxon>
        <taxon>Embryophyta</taxon>
        <taxon>Tracheophyta</taxon>
        <taxon>Spermatophyta</taxon>
        <taxon>Magnoliopsida</taxon>
        <taxon>Liliopsida</taxon>
        <taxon>Poales</taxon>
        <taxon>Poaceae</taxon>
        <taxon>PACMAD clade</taxon>
        <taxon>Arundinoideae</taxon>
        <taxon>Arundineae</taxon>
        <taxon>Arundo</taxon>
    </lineage>
</organism>
<protein>
    <submittedName>
        <fullName evidence="1">Uncharacterized protein</fullName>
    </submittedName>
</protein>
<proteinExistence type="predicted"/>
<sequence length="34" mass="3747">MLLSALLGSSVSGIFSVNRRIASSDQFFRGSRMR</sequence>
<accession>A0A0A8YI51</accession>
<reference evidence="1" key="1">
    <citation type="submission" date="2014-09" db="EMBL/GenBank/DDBJ databases">
        <authorList>
            <person name="Magalhaes I.L.F."/>
            <person name="Oliveira U."/>
            <person name="Santos F.R."/>
            <person name="Vidigal T.H.D.A."/>
            <person name="Brescovit A.D."/>
            <person name="Santos A.J."/>
        </authorList>
    </citation>
    <scope>NUCLEOTIDE SEQUENCE</scope>
    <source>
        <tissue evidence="1">Shoot tissue taken approximately 20 cm above the soil surface</tissue>
    </source>
</reference>
<evidence type="ECO:0000313" key="1">
    <source>
        <dbReference type="EMBL" id="JAD25138.1"/>
    </source>
</evidence>
<name>A0A0A8YI51_ARUDO</name>